<evidence type="ECO:0000256" key="1">
    <source>
        <dbReference type="SAM" id="Coils"/>
    </source>
</evidence>
<dbReference type="RefSeq" id="WP_283765916.1">
    <property type="nucleotide sequence ID" value="NZ_JAQOSO010000023.1"/>
</dbReference>
<sequence>MNTEINSICALNIRLFSYHLKPLHFTNFTEQNIHIASVTSYYQGLLNSYHILTPNSQPVILNFRGDFQDLIDSKLANFDLIPDSEGRGIVWISLPPKYQGFLYPQFLNDTYGFALTLFCPQESDDNEISFSDLSQVKPPKEFFSGTYSGEPNKTGEILSQAFWGTTLFLSGFIAQDRPEKAESLKSVANEVLKQFLQLDSLEQAPPFYHCGEFLGGYIYEYKTIFRLHPYGKILILLIFEEDTTKKLKQIQWDLPELFLYDHKNQQNFLDSRKEYKKAQKDIKKIEKAIKKFPKNIPTSIPPDLSDEDLKKLKQQIKNLLDLSLRYSQRIRSLETFQNTIAINQENYLDTLSRMETNCDSNLSVWRDKTDRTFQRFQRQIAADLVYLQQGERLLDTAINTIRGLVEIDQAESDRHLEHQIQTFGSAIAVGAIVASTSTLIFQEPLTFPWQEHHGDQLHPFSIAVLVSFAFAVVAWGGVKLFIWCSARGRSGRKNR</sequence>
<dbReference type="Proteomes" id="UP001235849">
    <property type="component" value="Unassembled WGS sequence"/>
</dbReference>
<reference evidence="3 4" key="1">
    <citation type="submission" date="2023-01" db="EMBL/GenBank/DDBJ databases">
        <title>Novel diversity within Roseofilum (Cyanobacteria; Desertifilaceae) from marine benthic mats with descriptions of four novel species.</title>
        <authorList>
            <person name="Wang Y."/>
            <person name="Berthold D.E."/>
            <person name="Hu J."/>
            <person name="Lefler F.W."/>
            <person name="Laughinghouse H.D. IV."/>
        </authorList>
    </citation>
    <scope>NUCLEOTIDE SEQUENCE [LARGE SCALE GENOMIC DNA]</scope>
    <source>
        <strain evidence="3 4">BLCC-M114</strain>
    </source>
</reference>
<evidence type="ECO:0000313" key="4">
    <source>
        <dbReference type="Proteomes" id="UP001235849"/>
    </source>
</evidence>
<gene>
    <name evidence="3" type="ORF">PMG25_05600</name>
</gene>
<organism evidence="3 4">
    <name type="scientific">Roseofilum capinflatum BLCC-M114</name>
    <dbReference type="NCBI Taxonomy" id="3022440"/>
    <lineage>
        <taxon>Bacteria</taxon>
        <taxon>Bacillati</taxon>
        <taxon>Cyanobacteriota</taxon>
        <taxon>Cyanophyceae</taxon>
        <taxon>Desertifilales</taxon>
        <taxon>Desertifilaceae</taxon>
        <taxon>Roseofilum</taxon>
        <taxon>Roseofilum capinflatum</taxon>
    </lineage>
</organism>
<name>A0ABT7B315_9CYAN</name>
<keyword evidence="2" id="KW-1133">Transmembrane helix</keyword>
<evidence type="ECO:0000256" key="2">
    <source>
        <dbReference type="SAM" id="Phobius"/>
    </source>
</evidence>
<feature type="transmembrane region" description="Helical" evidence="2">
    <location>
        <begin position="462"/>
        <end position="486"/>
    </location>
</feature>
<evidence type="ECO:0000313" key="3">
    <source>
        <dbReference type="EMBL" id="MDJ1173564.1"/>
    </source>
</evidence>
<comment type="caution">
    <text evidence="3">The sequence shown here is derived from an EMBL/GenBank/DDBJ whole genome shotgun (WGS) entry which is preliminary data.</text>
</comment>
<protein>
    <submittedName>
        <fullName evidence="3">Uncharacterized protein</fullName>
    </submittedName>
</protein>
<feature type="transmembrane region" description="Helical" evidence="2">
    <location>
        <begin position="423"/>
        <end position="442"/>
    </location>
</feature>
<keyword evidence="1" id="KW-0175">Coiled coil</keyword>
<keyword evidence="2" id="KW-0472">Membrane</keyword>
<keyword evidence="4" id="KW-1185">Reference proteome</keyword>
<dbReference type="EMBL" id="JAQOSO010000023">
    <property type="protein sequence ID" value="MDJ1173564.1"/>
    <property type="molecule type" value="Genomic_DNA"/>
</dbReference>
<accession>A0ABT7B315</accession>
<feature type="coiled-coil region" evidence="1">
    <location>
        <begin position="268"/>
        <end position="329"/>
    </location>
</feature>
<keyword evidence="2" id="KW-0812">Transmembrane</keyword>
<proteinExistence type="predicted"/>